<evidence type="ECO:0000256" key="6">
    <source>
        <dbReference type="PROSITE-ProRule" id="PRU10141"/>
    </source>
</evidence>
<organism evidence="10 11">
    <name type="scientific">Tritrichomonas musculus</name>
    <dbReference type="NCBI Taxonomy" id="1915356"/>
    <lineage>
        <taxon>Eukaryota</taxon>
        <taxon>Metamonada</taxon>
        <taxon>Parabasalia</taxon>
        <taxon>Tritrichomonadida</taxon>
        <taxon>Tritrichomonadidae</taxon>
        <taxon>Tritrichomonas</taxon>
    </lineage>
</organism>
<name>A0ABR2H958_9EUKA</name>
<evidence type="ECO:0000256" key="4">
    <source>
        <dbReference type="ARBA" id="ARBA00022777"/>
    </source>
</evidence>
<dbReference type="Proteomes" id="UP001470230">
    <property type="component" value="Unassembled WGS sequence"/>
</dbReference>
<comment type="caution">
    <text evidence="10">The sequence shown here is derived from an EMBL/GenBank/DDBJ whole genome shotgun (WGS) entry which is preliminary data.</text>
</comment>
<dbReference type="CDD" id="cd14003">
    <property type="entry name" value="STKc_AMPK-like"/>
    <property type="match status" value="1"/>
</dbReference>
<dbReference type="PANTHER" id="PTHR24346">
    <property type="entry name" value="MAP/MICROTUBULE AFFINITY-REGULATING KINASE"/>
    <property type="match status" value="1"/>
</dbReference>
<feature type="region of interest" description="Disordered" evidence="8">
    <location>
        <begin position="375"/>
        <end position="422"/>
    </location>
</feature>
<dbReference type="Pfam" id="PF00069">
    <property type="entry name" value="Pkinase"/>
    <property type="match status" value="1"/>
</dbReference>
<keyword evidence="4" id="KW-0418">Kinase</keyword>
<gene>
    <name evidence="10" type="ORF">M9Y10_025597</name>
</gene>
<dbReference type="PROSITE" id="PS50011">
    <property type="entry name" value="PROTEIN_KINASE_DOM"/>
    <property type="match status" value="1"/>
</dbReference>
<evidence type="ECO:0000313" key="11">
    <source>
        <dbReference type="Proteomes" id="UP001470230"/>
    </source>
</evidence>
<evidence type="ECO:0000256" key="8">
    <source>
        <dbReference type="SAM" id="MobiDB-lite"/>
    </source>
</evidence>
<accession>A0ABR2H958</accession>
<protein>
    <recommendedName>
        <fullName evidence="9">Protein kinase domain-containing protein</fullName>
    </recommendedName>
</protein>
<dbReference type="PROSITE" id="PS00107">
    <property type="entry name" value="PROTEIN_KINASE_ATP"/>
    <property type="match status" value="1"/>
</dbReference>
<keyword evidence="2" id="KW-0808">Transferase</keyword>
<evidence type="ECO:0000256" key="3">
    <source>
        <dbReference type="ARBA" id="ARBA00022741"/>
    </source>
</evidence>
<dbReference type="EMBL" id="JAPFFF010000037">
    <property type="protein sequence ID" value="KAK8842734.1"/>
    <property type="molecule type" value="Genomic_DNA"/>
</dbReference>
<comment type="similarity">
    <text evidence="7">Belongs to the protein kinase superfamily.</text>
</comment>
<dbReference type="Gene3D" id="1.10.510.10">
    <property type="entry name" value="Transferase(Phosphotransferase) domain 1"/>
    <property type="match status" value="1"/>
</dbReference>
<keyword evidence="11" id="KW-1185">Reference proteome</keyword>
<evidence type="ECO:0000313" key="10">
    <source>
        <dbReference type="EMBL" id="KAK8842734.1"/>
    </source>
</evidence>
<dbReference type="SUPFAM" id="SSF56112">
    <property type="entry name" value="Protein kinase-like (PK-like)"/>
    <property type="match status" value="1"/>
</dbReference>
<feature type="domain" description="Protein kinase" evidence="9">
    <location>
        <begin position="61"/>
        <end position="313"/>
    </location>
</feature>
<dbReference type="SMART" id="SM00220">
    <property type="entry name" value="S_TKc"/>
    <property type="match status" value="1"/>
</dbReference>
<dbReference type="InterPro" id="IPR011009">
    <property type="entry name" value="Kinase-like_dom_sf"/>
</dbReference>
<keyword evidence="3 6" id="KW-0547">Nucleotide-binding</keyword>
<feature type="compositionally biased region" description="Polar residues" evidence="8">
    <location>
        <begin position="388"/>
        <end position="411"/>
    </location>
</feature>
<dbReference type="InterPro" id="IPR017441">
    <property type="entry name" value="Protein_kinase_ATP_BS"/>
</dbReference>
<proteinExistence type="inferred from homology"/>
<sequence length="422" mass="48355">MKQTPKLPSNKSDLSVFKKNVRCASDSYIGQAQQETEDDEEEISEETSIISRPIPKLIGPYEIRGTVGDGSFSIVKLAYLPSKKHYFACKIIERKRLRQSDFEKRFENEIRIHQQLHHPGIVELCDIWKDKDFYYIIMEFCPGGELFQYIVDRGRLSEEASKPFMIEILQSISYLHAINVVHRDLKPENLLLDQFGHVKISDFGLSRFLDINGLAATPCGSPCYASPECLSGQLYDGKKSDCWSIGVIFFAMLTGQLPWTKRNQNQLFDQIRKGEYTIPSYISPQCKSLISGLMTVDGKKRLTAKEALQHPFLKDAVSKQSPIIDDLVQYISLKRVDDFFDKEIQLDDIGPIEILHSSQRLDFDGTLRYFSFNRKRSSKSTEQKKGQENTQRITKSRAQGRQSRQQPQPKSITAPRIVAVNK</sequence>
<keyword evidence="5 6" id="KW-0067">ATP-binding</keyword>
<reference evidence="10 11" key="1">
    <citation type="submission" date="2024-04" db="EMBL/GenBank/DDBJ databases">
        <title>Tritrichomonas musculus Genome.</title>
        <authorList>
            <person name="Alves-Ferreira E."/>
            <person name="Grigg M."/>
            <person name="Lorenzi H."/>
            <person name="Galac M."/>
        </authorList>
    </citation>
    <scope>NUCLEOTIDE SEQUENCE [LARGE SCALE GENOMIC DNA]</scope>
    <source>
        <strain evidence="10 11">EAF2021</strain>
    </source>
</reference>
<dbReference type="PROSITE" id="PS00108">
    <property type="entry name" value="PROTEIN_KINASE_ST"/>
    <property type="match status" value="1"/>
</dbReference>
<evidence type="ECO:0000256" key="2">
    <source>
        <dbReference type="ARBA" id="ARBA00022679"/>
    </source>
</evidence>
<dbReference type="InterPro" id="IPR008271">
    <property type="entry name" value="Ser/Thr_kinase_AS"/>
</dbReference>
<feature type="binding site" evidence="6">
    <location>
        <position position="90"/>
    </location>
    <ligand>
        <name>ATP</name>
        <dbReference type="ChEBI" id="CHEBI:30616"/>
    </ligand>
</feature>
<dbReference type="PANTHER" id="PTHR24346:SF82">
    <property type="entry name" value="KP78A-RELATED"/>
    <property type="match status" value="1"/>
</dbReference>
<evidence type="ECO:0000256" key="5">
    <source>
        <dbReference type="ARBA" id="ARBA00022840"/>
    </source>
</evidence>
<evidence type="ECO:0000259" key="9">
    <source>
        <dbReference type="PROSITE" id="PS50011"/>
    </source>
</evidence>
<keyword evidence="1 7" id="KW-0723">Serine/threonine-protein kinase</keyword>
<dbReference type="InterPro" id="IPR000719">
    <property type="entry name" value="Prot_kinase_dom"/>
</dbReference>
<evidence type="ECO:0000256" key="1">
    <source>
        <dbReference type="ARBA" id="ARBA00022527"/>
    </source>
</evidence>
<evidence type="ECO:0000256" key="7">
    <source>
        <dbReference type="RuleBase" id="RU000304"/>
    </source>
</evidence>